<evidence type="ECO:0000256" key="8">
    <source>
        <dbReference type="ARBA" id="ARBA00023125"/>
    </source>
</evidence>
<feature type="domain" description="C2H2-type" evidence="13">
    <location>
        <begin position="258"/>
        <end position="285"/>
    </location>
</feature>
<evidence type="ECO:0000313" key="14">
    <source>
        <dbReference type="Ensembl" id="ENSATEP00000023958.3"/>
    </source>
</evidence>
<dbReference type="Ensembl" id="ENSATET00000024343.3">
    <property type="protein sequence ID" value="ENSATEP00000023958.3"/>
    <property type="gene ID" value="ENSATEG00000016625.3"/>
</dbReference>
<feature type="domain" description="C2H2-type" evidence="13">
    <location>
        <begin position="286"/>
        <end position="313"/>
    </location>
</feature>
<feature type="domain" description="C2H2-type" evidence="13">
    <location>
        <begin position="314"/>
        <end position="341"/>
    </location>
</feature>
<dbReference type="GeneTree" id="ENSGT00940000153582"/>
<feature type="compositionally biased region" description="Basic and acidic residues" evidence="12">
    <location>
        <begin position="118"/>
        <end position="143"/>
    </location>
</feature>
<dbReference type="GO" id="GO:0008270">
    <property type="term" value="F:zinc ion binding"/>
    <property type="evidence" value="ECO:0007669"/>
    <property type="project" value="UniProtKB-KW"/>
</dbReference>
<feature type="region of interest" description="Disordered" evidence="12">
    <location>
        <begin position="1"/>
        <end position="196"/>
    </location>
</feature>
<evidence type="ECO:0000256" key="3">
    <source>
        <dbReference type="ARBA" id="ARBA00022723"/>
    </source>
</evidence>
<evidence type="ECO:0000256" key="10">
    <source>
        <dbReference type="ARBA" id="ARBA00023242"/>
    </source>
</evidence>
<dbReference type="GO" id="GO:0005634">
    <property type="term" value="C:nucleus"/>
    <property type="evidence" value="ECO:0007669"/>
    <property type="project" value="UniProtKB-SubCell"/>
</dbReference>
<gene>
    <name evidence="14" type="primary">ZNF800</name>
</gene>
<dbReference type="Pfam" id="PF13912">
    <property type="entry name" value="zf-C2H2_6"/>
    <property type="match status" value="1"/>
</dbReference>
<feature type="region of interest" description="Disordered" evidence="12">
    <location>
        <begin position="412"/>
        <end position="444"/>
    </location>
</feature>
<reference evidence="14" key="3">
    <citation type="submission" date="2025-09" db="UniProtKB">
        <authorList>
            <consortium name="Ensembl"/>
        </authorList>
    </citation>
    <scope>IDENTIFICATION</scope>
</reference>
<dbReference type="SMART" id="SM00355">
    <property type="entry name" value="ZnF_C2H2"/>
    <property type="match status" value="9"/>
</dbReference>
<feature type="domain" description="C2H2-type" evidence="13">
    <location>
        <begin position="398"/>
        <end position="426"/>
    </location>
</feature>
<feature type="domain" description="C2H2-type" evidence="13">
    <location>
        <begin position="230"/>
        <end position="257"/>
    </location>
</feature>
<dbReference type="FunFam" id="3.30.160.60:FF:002343">
    <property type="entry name" value="Zinc finger protein 33A"/>
    <property type="match status" value="2"/>
</dbReference>
<comment type="subcellular location">
    <subcellularLocation>
        <location evidence="1">Nucleus</location>
    </subcellularLocation>
</comment>
<reference evidence="14" key="1">
    <citation type="submission" date="2021-04" db="EMBL/GenBank/DDBJ databases">
        <authorList>
            <consortium name="Wellcome Sanger Institute Data Sharing"/>
        </authorList>
    </citation>
    <scope>NUCLEOTIDE SEQUENCE [LARGE SCALE GENOMIC DNA]</scope>
</reference>
<evidence type="ECO:0000256" key="11">
    <source>
        <dbReference type="PROSITE-ProRule" id="PRU00042"/>
    </source>
</evidence>
<dbReference type="PROSITE" id="PS50157">
    <property type="entry name" value="ZINC_FINGER_C2H2_2"/>
    <property type="match status" value="9"/>
</dbReference>
<feature type="domain" description="C2H2-type" evidence="13">
    <location>
        <begin position="370"/>
        <end position="397"/>
    </location>
</feature>
<protein>
    <recommendedName>
        <fullName evidence="13">C2H2-type domain-containing protein</fullName>
    </recommendedName>
</protein>
<feature type="domain" description="C2H2-type" evidence="13">
    <location>
        <begin position="202"/>
        <end position="229"/>
    </location>
</feature>
<organism evidence="14 15">
    <name type="scientific">Anabas testudineus</name>
    <name type="common">Climbing perch</name>
    <name type="synonym">Anthias testudineus</name>
    <dbReference type="NCBI Taxonomy" id="64144"/>
    <lineage>
        <taxon>Eukaryota</taxon>
        <taxon>Metazoa</taxon>
        <taxon>Chordata</taxon>
        <taxon>Craniata</taxon>
        <taxon>Vertebrata</taxon>
        <taxon>Euteleostomi</taxon>
        <taxon>Actinopterygii</taxon>
        <taxon>Neopterygii</taxon>
        <taxon>Teleostei</taxon>
        <taxon>Neoteleostei</taxon>
        <taxon>Acanthomorphata</taxon>
        <taxon>Anabantaria</taxon>
        <taxon>Anabantiformes</taxon>
        <taxon>Anabantoidei</taxon>
        <taxon>Anabantidae</taxon>
        <taxon>Anabas</taxon>
    </lineage>
</organism>
<dbReference type="InterPro" id="IPR013087">
    <property type="entry name" value="Znf_C2H2_type"/>
</dbReference>
<keyword evidence="15" id="KW-1185">Reference proteome</keyword>
<feature type="domain" description="C2H2-type" evidence="13">
    <location>
        <begin position="445"/>
        <end position="472"/>
    </location>
</feature>
<keyword evidence="4" id="KW-0677">Repeat</keyword>
<dbReference type="PANTHER" id="PTHR23234">
    <property type="entry name" value="ZNF44 PROTEIN"/>
    <property type="match status" value="1"/>
</dbReference>
<sequence length="649" mass="74707">MAAKEFPLRNQFIIENMDYRDQDQLKTETDEGDRDQLKTETDEGDRDQLKTETDEGDRDQLKTETDEGDRDPDFIDQSRYKIEIKEEDQDLGFTEPDQYKMEIKKEDQDQDLGFTEPDQYKRQTQEVKEGQEFIDQDHNKDGLSEQNQDLDQQETELAGSTDPQKLHQQKRPKHHRQRSDAAPTLSKKGNTEKTCPAGEKPCICDQCGKIFTALNSLKMHKRIHTEQKQYSCDQCERVFRGLASLILHKRTHVEEKPYSCDQCGKAFLTCSHLKNHRRVHDEEKRHWCQVCDKTFATAKNLKIHFRRHAGDKPFICGECGKSFITVHELKVHKRTHTGERLYSCGQCGKAFGVLTTLKDHERIHTGERPYSCDYCGRAFTYLSALVTHKRIHTGERPYSCDQCGKAFRTSTHLKNHQRSVHSREDQDGSGQRGKAQSHSCREKPYSCDQCGTTFAKMNLLSKHQQIHTRKSVFPRRIAPKNTSELCRTASVQTSDVNEHLQTGPTASPSRPDTNNSSVHSPSIILNIIQVPVSFPPGVGEFVRSWEVLSITLFVIVYSIKYLSPAEPQYKDERAAGLRLLPWTKYLHINHQVSVKELTGKSVGTVTSDLKQKPKDSEFVFSFYLQKNTETFPDFMLNSLIIHQLKLENI</sequence>
<dbReference type="FunFam" id="3.30.160.60:FF:000017">
    <property type="entry name" value="zinc finger protein 62 homolog"/>
    <property type="match status" value="1"/>
</dbReference>
<keyword evidence="7" id="KW-0805">Transcription regulation</keyword>
<dbReference type="Gene3D" id="3.30.160.60">
    <property type="entry name" value="Classic Zinc Finger"/>
    <property type="match status" value="9"/>
</dbReference>
<keyword evidence="3" id="KW-0479">Metal-binding</keyword>
<feature type="compositionally biased region" description="Basic and acidic residues" evidence="12">
    <location>
        <begin position="97"/>
        <end position="107"/>
    </location>
</feature>
<dbReference type="PANTHER" id="PTHR23234:SF10">
    <property type="entry name" value="RIKEN CDNA 6720489N17 GENE-RELATED"/>
    <property type="match status" value="1"/>
</dbReference>
<keyword evidence="10" id="KW-0539">Nucleus</keyword>
<dbReference type="FunFam" id="3.30.160.60:FF:000204">
    <property type="entry name" value="Zinc finger protein 331"/>
    <property type="match status" value="1"/>
</dbReference>
<feature type="region of interest" description="Disordered" evidence="12">
    <location>
        <begin position="492"/>
        <end position="518"/>
    </location>
</feature>
<keyword evidence="8" id="KW-0238">DNA-binding</keyword>
<dbReference type="FunFam" id="3.30.160.60:FF:000638">
    <property type="entry name" value="Zinc finger protein 184"/>
    <property type="match status" value="1"/>
</dbReference>
<dbReference type="FunFam" id="3.30.160.60:FF:000100">
    <property type="entry name" value="Zinc finger 45-like"/>
    <property type="match status" value="1"/>
</dbReference>
<proteinExistence type="inferred from homology"/>
<dbReference type="Proteomes" id="UP000265040">
    <property type="component" value="Chromosome 18"/>
</dbReference>
<dbReference type="GO" id="GO:0043565">
    <property type="term" value="F:sequence-specific DNA binding"/>
    <property type="evidence" value="ECO:0007669"/>
    <property type="project" value="UniProtKB-ARBA"/>
</dbReference>
<evidence type="ECO:0000256" key="5">
    <source>
        <dbReference type="ARBA" id="ARBA00022771"/>
    </source>
</evidence>
<evidence type="ECO:0000313" key="15">
    <source>
        <dbReference type="Proteomes" id="UP000265040"/>
    </source>
</evidence>
<feature type="domain" description="C2H2-type" evidence="13">
    <location>
        <begin position="342"/>
        <end position="369"/>
    </location>
</feature>
<dbReference type="InterPro" id="IPR050758">
    <property type="entry name" value="Znf_C2H2-type"/>
</dbReference>
<dbReference type="Pfam" id="PF00096">
    <property type="entry name" value="zf-C2H2"/>
    <property type="match status" value="8"/>
</dbReference>
<name>A0A3Q1J1L0_ANATE</name>
<reference evidence="14" key="2">
    <citation type="submission" date="2025-08" db="UniProtKB">
        <authorList>
            <consortium name="Ensembl"/>
        </authorList>
    </citation>
    <scope>IDENTIFICATION</scope>
</reference>
<dbReference type="InterPro" id="IPR036236">
    <property type="entry name" value="Znf_C2H2_sf"/>
</dbReference>
<dbReference type="STRING" id="64144.ENSATEP00000023958"/>
<dbReference type="SUPFAM" id="SSF57667">
    <property type="entry name" value="beta-beta-alpha zinc fingers"/>
    <property type="match status" value="5"/>
</dbReference>
<feature type="compositionally biased region" description="Basic and acidic residues" evidence="12">
    <location>
        <begin position="17"/>
        <end position="84"/>
    </location>
</feature>
<keyword evidence="5 11" id="KW-0863">Zinc-finger</keyword>
<dbReference type="PROSITE" id="PS00028">
    <property type="entry name" value="ZINC_FINGER_C2H2_1"/>
    <property type="match status" value="9"/>
</dbReference>
<evidence type="ECO:0000256" key="12">
    <source>
        <dbReference type="SAM" id="MobiDB-lite"/>
    </source>
</evidence>
<accession>A0A3Q1J1L0</accession>
<dbReference type="FunFam" id="3.30.160.60:FF:000624">
    <property type="entry name" value="zinc finger protein 697"/>
    <property type="match status" value="1"/>
</dbReference>
<evidence type="ECO:0000256" key="9">
    <source>
        <dbReference type="ARBA" id="ARBA00023163"/>
    </source>
</evidence>
<keyword evidence="9" id="KW-0804">Transcription</keyword>
<feature type="compositionally biased region" description="Basic residues" evidence="12">
    <location>
        <begin position="167"/>
        <end position="177"/>
    </location>
</feature>
<evidence type="ECO:0000256" key="4">
    <source>
        <dbReference type="ARBA" id="ARBA00022737"/>
    </source>
</evidence>
<keyword evidence="6" id="KW-0862">Zinc</keyword>
<evidence type="ECO:0000256" key="7">
    <source>
        <dbReference type="ARBA" id="ARBA00023015"/>
    </source>
</evidence>
<dbReference type="FunFam" id="3.30.160.60:FF:002075">
    <property type="entry name" value="zinc finger protein 646"/>
    <property type="match status" value="1"/>
</dbReference>
<evidence type="ECO:0000256" key="1">
    <source>
        <dbReference type="ARBA" id="ARBA00004123"/>
    </source>
</evidence>
<evidence type="ECO:0000259" key="13">
    <source>
        <dbReference type="PROSITE" id="PS50157"/>
    </source>
</evidence>
<evidence type="ECO:0000256" key="2">
    <source>
        <dbReference type="ARBA" id="ARBA00006991"/>
    </source>
</evidence>
<comment type="similarity">
    <text evidence="2">Belongs to the krueppel C2H2-type zinc-finger protein family.</text>
</comment>
<dbReference type="AlphaFoldDB" id="A0A3Q1J1L0"/>
<evidence type="ECO:0000256" key="6">
    <source>
        <dbReference type="ARBA" id="ARBA00022833"/>
    </source>
</evidence>